<accession>A0AA88NU08</accession>
<reference evidence="1" key="1">
    <citation type="submission" date="2023-08" db="EMBL/GenBank/DDBJ databases">
        <title>Pelteobagrus vachellii genome.</title>
        <authorList>
            <person name="Liu H."/>
        </authorList>
    </citation>
    <scope>NUCLEOTIDE SEQUENCE</scope>
    <source>
        <strain evidence="1">PRFRI_2022a</strain>
        <tissue evidence="1">Muscle</tissue>
    </source>
</reference>
<gene>
    <name evidence="1" type="ORF">Q7C36_003750</name>
</gene>
<comment type="caution">
    <text evidence="1">The sequence shown here is derived from an EMBL/GenBank/DDBJ whole genome shotgun (WGS) entry which is preliminary data.</text>
</comment>
<proteinExistence type="predicted"/>
<sequence>MEIIHDTEENIITELQKLLEKLEFSHPLHKPGNTYEQFYSLKSTVICVCYSDSDPKKYYGASLSCRTGNSKRILIDTSCLKTWHELESHAVMSFYPEDKGDHPYGNCAERECLSKLLLKNPGIHTSGNTNLRRLTTARLTEQLQKADIQMNDENILFYSPMQ</sequence>
<dbReference type="EMBL" id="JAVHJS010000003">
    <property type="protein sequence ID" value="KAK2864596.1"/>
    <property type="molecule type" value="Genomic_DNA"/>
</dbReference>
<name>A0AA88NU08_TACVA</name>
<organism evidence="1 2">
    <name type="scientific">Tachysurus vachellii</name>
    <name type="common">Darkbarbel catfish</name>
    <name type="synonym">Pelteobagrus vachellii</name>
    <dbReference type="NCBI Taxonomy" id="175792"/>
    <lineage>
        <taxon>Eukaryota</taxon>
        <taxon>Metazoa</taxon>
        <taxon>Chordata</taxon>
        <taxon>Craniata</taxon>
        <taxon>Vertebrata</taxon>
        <taxon>Euteleostomi</taxon>
        <taxon>Actinopterygii</taxon>
        <taxon>Neopterygii</taxon>
        <taxon>Teleostei</taxon>
        <taxon>Ostariophysi</taxon>
        <taxon>Siluriformes</taxon>
        <taxon>Bagridae</taxon>
        <taxon>Tachysurus</taxon>
    </lineage>
</organism>
<protein>
    <submittedName>
        <fullName evidence="1">Uncharacterized protein</fullName>
    </submittedName>
</protein>
<keyword evidence="2" id="KW-1185">Reference proteome</keyword>
<evidence type="ECO:0000313" key="2">
    <source>
        <dbReference type="Proteomes" id="UP001187315"/>
    </source>
</evidence>
<dbReference type="Proteomes" id="UP001187315">
    <property type="component" value="Unassembled WGS sequence"/>
</dbReference>
<evidence type="ECO:0000313" key="1">
    <source>
        <dbReference type="EMBL" id="KAK2864596.1"/>
    </source>
</evidence>
<dbReference type="AlphaFoldDB" id="A0AA88NU08"/>